<reference evidence="1 2" key="1">
    <citation type="journal article" date="2015" name="Nature">
        <title>rRNA introns, odd ribosomes, and small enigmatic genomes across a large radiation of phyla.</title>
        <authorList>
            <person name="Brown C.T."/>
            <person name="Hug L.A."/>
            <person name="Thomas B.C."/>
            <person name="Sharon I."/>
            <person name="Castelle C.J."/>
            <person name="Singh A."/>
            <person name="Wilkins M.J."/>
            <person name="Williams K.H."/>
            <person name="Banfield J.F."/>
        </authorList>
    </citation>
    <scope>NUCLEOTIDE SEQUENCE [LARGE SCALE GENOMIC DNA]</scope>
</reference>
<proteinExistence type="predicted"/>
<dbReference type="STRING" id="1618563.UU12_C0023G0010"/>
<evidence type="ECO:0000313" key="1">
    <source>
        <dbReference type="EMBL" id="KKR70337.1"/>
    </source>
</evidence>
<comment type="caution">
    <text evidence="1">The sequence shown here is derived from an EMBL/GenBank/DDBJ whole genome shotgun (WGS) entry which is preliminary data.</text>
</comment>
<evidence type="ECO:0000313" key="2">
    <source>
        <dbReference type="Proteomes" id="UP000034562"/>
    </source>
</evidence>
<organism evidence="1 2">
    <name type="scientific">Candidatus Woesebacteria bacterium GW2011_GWA2_40_7b</name>
    <dbReference type="NCBI Taxonomy" id="1618563"/>
    <lineage>
        <taxon>Bacteria</taxon>
        <taxon>Candidatus Woeseibacteriota</taxon>
    </lineage>
</organism>
<dbReference type="Proteomes" id="UP000034562">
    <property type="component" value="Unassembled WGS sequence"/>
</dbReference>
<gene>
    <name evidence="1" type="ORF">UU12_C0023G0010</name>
</gene>
<protein>
    <submittedName>
        <fullName evidence="1">Uncharacterized protein</fullName>
    </submittedName>
</protein>
<dbReference type="EMBL" id="LBZK01000023">
    <property type="protein sequence ID" value="KKR70337.1"/>
    <property type="molecule type" value="Genomic_DNA"/>
</dbReference>
<dbReference type="AlphaFoldDB" id="A0A0G0W4Z7"/>
<accession>A0A0G0W4Z7</accession>
<name>A0A0G0W4Z7_9BACT</name>
<sequence length="121" mass="14075">MEVDFRNPTKKDFWPWEKSATKLLLPEELILIRDGHVDNVVDFALAEKNNLEPSKIILELVLHGNYQKASLVLKKIICLNKELSDELLEGCTYSLFFLLQDEDLLSLPRNVDETRKYLDLT</sequence>